<feature type="region of interest" description="Disordered" evidence="1">
    <location>
        <begin position="501"/>
        <end position="636"/>
    </location>
</feature>
<dbReference type="Pfam" id="PF05721">
    <property type="entry name" value="PhyH"/>
    <property type="match status" value="1"/>
</dbReference>
<dbReference type="InterPro" id="IPR051961">
    <property type="entry name" value="Fungal_Metabolite_Diox"/>
</dbReference>
<dbReference type="OrthoDB" id="420046at2759"/>
<dbReference type="AlphaFoldDB" id="A0A1E7FK24"/>
<name>A0A1E7FK24_9STRA</name>
<dbReference type="InParanoid" id="A0A1E7FK24"/>
<feature type="compositionally biased region" description="Basic and acidic residues" evidence="1">
    <location>
        <begin position="613"/>
        <end position="634"/>
    </location>
</feature>
<dbReference type="Proteomes" id="UP000095751">
    <property type="component" value="Unassembled WGS sequence"/>
</dbReference>
<feature type="compositionally biased region" description="Basic and acidic residues" evidence="1">
    <location>
        <begin position="530"/>
        <end position="546"/>
    </location>
</feature>
<dbReference type="PANTHER" id="PTHR37563:SF2">
    <property type="entry name" value="PHYTANOYL-COA DIOXYGENASE FAMILY PROTEIN (AFU_ORTHOLOGUE AFUA_2G03330)"/>
    <property type="match status" value="1"/>
</dbReference>
<feature type="compositionally biased region" description="Polar residues" evidence="1">
    <location>
        <begin position="512"/>
        <end position="522"/>
    </location>
</feature>
<evidence type="ECO:0000259" key="2">
    <source>
        <dbReference type="PROSITE" id="PS50020"/>
    </source>
</evidence>
<dbReference type="PROSITE" id="PS01159">
    <property type="entry name" value="WW_DOMAIN_1"/>
    <property type="match status" value="1"/>
</dbReference>
<dbReference type="KEGG" id="fcy:FRACYDRAFT_236662"/>
<evidence type="ECO:0000256" key="1">
    <source>
        <dbReference type="SAM" id="MobiDB-lite"/>
    </source>
</evidence>
<reference evidence="3 4" key="1">
    <citation type="submission" date="2016-09" db="EMBL/GenBank/DDBJ databases">
        <title>Extensive genetic diversity and differential bi-allelic expression allows diatom success in the polar Southern Ocean.</title>
        <authorList>
            <consortium name="DOE Joint Genome Institute"/>
            <person name="Mock T."/>
            <person name="Otillar R.P."/>
            <person name="Strauss J."/>
            <person name="Dupont C."/>
            <person name="Frickenhaus S."/>
            <person name="Maumus F."/>
            <person name="Mcmullan M."/>
            <person name="Sanges R."/>
            <person name="Schmutz J."/>
            <person name="Toseland A."/>
            <person name="Valas R."/>
            <person name="Veluchamy A."/>
            <person name="Ward B.J."/>
            <person name="Allen A."/>
            <person name="Barry K."/>
            <person name="Falciatore A."/>
            <person name="Ferrante M."/>
            <person name="Fortunato A.E."/>
            <person name="Gloeckner G."/>
            <person name="Gruber A."/>
            <person name="Hipkin R."/>
            <person name="Janech M."/>
            <person name="Kroth P."/>
            <person name="Leese F."/>
            <person name="Lindquist E."/>
            <person name="Lyon B.R."/>
            <person name="Martin J."/>
            <person name="Mayer C."/>
            <person name="Parker M."/>
            <person name="Quesneville H."/>
            <person name="Raymond J."/>
            <person name="Uhlig C."/>
            <person name="Valentin K.U."/>
            <person name="Worden A.Z."/>
            <person name="Armbrust E.V."/>
            <person name="Bowler C."/>
            <person name="Green B."/>
            <person name="Moulton V."/>
            <person name="Van Oosterhout C."/>
            <person name="Grigoriev I."/>
        </authorList>
    </citation>
    <scope>NUCLEOTIDE SEQUENCE [LARGE SCALE GENOMIC DNA]</scope>
    <source>
        <strain evidence="3 4">CCMP1102</strain>
    </source>
</reference>
<feature type="compositionally biased region" description="Low complexity" evidence="1">
    <location>
        <begin position="39"/>
        <end position="48"/>
    </location>
</feature>
<feature type="domain" description="WW" evidence="2">
    <location>
        <begin position="1093"/>
        <end position="1127"/>
    </location>
</feature>
<dbReference type="EMBL" id="KV784356">
    <property type="protein sequence ID" value="OEU18385.1"/>
    <property type="molecule type" value="Genomic_DNA"/>
</dbReference>
<feature type="compositionally biased region" description="Polar residues" evidence="1">
    <location>
        <begin position="555"/>
        <end position="568"/>
    </location>
</feature>
<dbReference type="CDD" id="cd00201">
    <property type="entry name" value="WW"/>
    <property type="match status" value="1"/>
</dbReference>
<feature type="region of interest" description="Disordered" evidence="1">
    <location>
        <begin position="402"/>
        <end position="432"/>
    </location>
</feature>
<dbReference type="PROSITE" id="PS50020">
    <property type="entry name" value="WW_DOMAIN_2"/>
    <property type="match status" value="1"/>
</dbReference>
<feature type="region of interest" description="Disordered" evidence="1">
    <location>
        <begin position="1116"/>
        <end position="1140"/>
    </location>
</feature>
<protein>
    <recommendedName>
        <fullName evidence="2">WW domain-containing protein</fullName>
    </recommendedName>
</protein>
<dbReference type="SUPFAM" id="SSF51197">
    <property type="entry name" value="Clavaminate synthase-like"/>
    <property type="match status" value="1"/>
</dbReference>
<dbReference type="SMART" id="SM00456">
    <property type="entry name" value="WW"/>
    <property type="match status" value="1"/>
</dbReference>
<evidence type="ECO:0000313" key="3">
    <source>
        <dbReference type="EMBL" id="OEU18385.1"/>
    </source>
</evidence>
<evidence type="ECO:0000313" key="4">
    <source>
        <dbReference type="Proteomes" id="UP000095751"/>
    </source>
</evidence>
<dbReference type="InterPro" id="IPR001202">
    <property type="entry name" value="WW_dom"/>
</dbReference>
<accession>A0A1E7FK24</accession>
<feature type="region of interest" description="Disordered" evidence="1">
    <location>
        <begin position="1"/>
        <end position="51"/>
    </location>
</feature>
<sequence length="1140" mass="128541">MAKTTSSTTKTKKGKKADSAKTAASKKNTKSKNDKPSKPKTAAAAASKPRSETFVVCPYTDQKVWIAKATAKDLKIYSSSNNKKKNNDNAKASDVHKSGHKKRLWTISSSQIRHDHYEDVCSAISLYEQNLLPSSGGRSWEVSVKLSEPNGRVLFRSWKGQMELACLPHMIDRIPVPPIWPGKRGQSADDYQAMQGADTHAEYIENLMEREISTLSQVAWDVLRTKYDHPVPSINLKWKSPDAKSFTSRKSAWEHAKSLSQQEVTIDRNIYGIGASGKLLKEFVPTNKTTIEVGKLRFVRDGLWVVGQESAWQDVRLEKLQQQEEERQEAEDSKCKVYTTGLQLYVASQRESYRDEQNLKAEGNSTKRLTLTQADKALRQKWRYLSPQEEELWNDKVEELFGEGDSSSSSSVASEDNEDVDDDGDEIEEDKEEEVCYITHLTYFIQQRRQTYRYERQMEMGIENNSRKFTLTQADRELRKQWKEMDEKQQDDWIAKLEKIEEEEEKSVGEVTRSSLSASSTCDNDEEEEVKNNADVRRESDGKDQETQEPDADTNKVNAVSTESSPASNGRKMEITDVTAEIKLQDEEEDKSAGKEVTKSAKATASSTCDEGEAQKAAEECVKKEQAEEPHDDTNEMSVIYNEPSAVLSNKQNTKIPDVTPSFQTEIIQIQRSEVKKEDCSQVEYEPDYMAMEIEDEKKTDDDVKPAASVNKDTIKKRIVVDSRGVDNIVNKFLSNNTASTKSPAKKQAKKSRSKQGTLKWCLKQKQIDQCHDACMEHYETVMRTVKARDLAKELADGFDVLRERGHGRFDMELSAFDTPAFEFLNNFDKTPWMPIVRAVLGDDIVLIHKGCFLSLPGADTQIYHQDGVHLTTQTQRPCHAINVFVPLVDLHSRNGPTEFVLGSHVLGHEGYDRDFLDTPKPTAGTPVIFDYRLGHRGLGNSSQHCRPVVYCTYARAVDGKEFRDSVNFSRKRYHKIGDMSAKPLSREERNNKRKRSIESLEKEQVEKAIELTAVEDGVSNEAKELSTVEDNGIELSTVEGGASNESERSITENGISKGAEDSIVENGVSSDEGQEIVDESEPVVDEINTNVLSLPDGWEEVEDKSTGAAYYYHSESGETSWKGPKMEETEDDASDVLDD</sequence>
<feature type="compositionally biased region" description="Acidic residues" evidence="1">
    <location>
        <begin position="415"/>
        <end position="432"/>
    </location>
</feature>
<dbReference type="InterPro" id="IPR008775">
    <property type="entry name" value="Phytyl_CoA_dOase-like"/>
</dbReference>
<feature type="region of interest" description="Disordered" evidence="1">
    <location>
        <begin position="980"/>
        <end position="1000"/>
    </location>
</feature>
<dbReference type="SUPFAM" id="SSF51045">
    <property type="entry name" value="WW domain"/>
    <property type="match status" value="1"/>
</dbReference>
<dbReference type="InterPro" id="IPR036020">
    <property type="entry name" value="WW_dom_sf"/>
</dbReference>
<feature type="region of interest" description="Disordered" evidence="1">
    <location>
        <begin position="1030"/>
        <end position="1062"/>
    </location>
</feature>
<gene>
    <name evidence="3" type="ORF">FRACYDRAFT_236662</name>
</gene>
<dbReference type="Gene3D" id="2.60.120.620">
    <property type="entry name" value="q2cbj1_9rhob like domain"/>
    <property type="match status" value="1"/>
</dbReference>
<feature type="compositionally biased region" description="Low complexity" evidence="1">
    <location>
        <begin position="403"/>
        <end position="414"/>
    </location>
</feature>
<feature type="compositionally biased region" description="Basic and acidic residues" evidence="1">
    <location>
        <begin position="985"/>
        <end position="1000"/>
    </location>
</feature>
<proteinExistence type="predicted"/>
<dbReference type="Pfam" id="PF00397">
    <property type="entry name" value="WW"/>
    <property type="match status" value="1"/>
</dbReference>
<keyword evidence="4" id="KW-1185">Reference proteome</keyword>
<feature type="compositionally biased region" description="Acidic residues" evidence="1">
    <location>
        <begin position="1129"/>
        <end position="1140"/>
    </location>
</feature>
<dbReference type="Gene3D" id="2.20.70.10">
    <property type="match status" value="1"/>
</dbReference>
<organism evidence="3 4">
    <name type="scientific">Fragilariopsis cylindrus CCMP1102</name>
    <dbReference type="NCBI Taxonomy" id="635003"/>
    <lineage>
        <taxon>Eukaryota</taxon>
        <taxon>Sar</taxon>
        <taxon>Stramenopiles</taxon>
        <taxon>Ochrophyta</taxon>
        <taxon>Bacillariophyta</taxon>
        <taxon>Bacillariophyceae</taxon>
        <taxon>Bacillariophycidae</taxon>
        <taxon>Bacillariales</taxon>
        <taxon>Bacillariaceae</taxon>
        <taxon>Fragilariopsis</taxon>
    </lineage>
</organism>
<dbReference type="PANTHER" id="PTHR37563">
    <property type="entry name" value="PHYTANOYL-COA DIOXYGENASE FAMILY PROTEIN (AFU_ORTHOLOGUE AFUA_2G03330)"/>
    <property type="match status" value="1"/>
</dbReference>